<dbReference type="PANTHER" id="PTHR43158:SF2">
    <property type="entry name" value="SKFA PEPTIDE EXPORT ATP-BINDING PROTEIN SKFE"/>
    <property type="match status" value="1"/>
</dbReference>
<dbReference type="GO" id="GO:0016887">
    <property type="term" value="F:ATP hydrolysis activity"/>
    <property type="evidence" value="ECO:0007669"/>
    <property type="project" value="InterPro"/>
</dbReference>
<dbReference type="PROSITE" id="PS50893">
    <property type="entry name" value="ABC_TRANSPORTER_2"/>
    <property type="match status" value="1"/>
</dbReference>
<evidence type="ECO:0000256" key="1">
    <source>
        <dbReference type="ARBA" id="ARBA00022741"/>
    </source>
</evidence>
<dbReference type="InterPro" id="IPR003439">
    <property type="entry name" value="ABC_transporter-like_ATP-bd"/>
</dbReference>
<dbReference type="SUPFAM" id="SSF52540">
    <property type="entry name" value="P-loop containing nucleoside triphosphate hydrolases"/>
    <property type="match status" value="1"/>
</dbReference>
<evidence type="ECO:0000259" key="3">
    <source>
        <dbReference type="PROSITE" id="PS50893"/>
    </source>
</evidence>
<sequence>MMTSFIMTSAPFDETLAVQIPTLNFSYGGPPILQDINLQLPRGARCLLVGANGTGKTTLLRILAGKRMVKDEVRVLGKNAFVDAPLGVTYLGTEWAANPVVRSDLRVDYLLQSMGGHRWPERRDELLDVLDVNINWRMHQVSDGERRRVQLVMGLMQPWDLLLLDEVTVDLDVLVRSDFLEHLKKETEERGATIVCVPFVSHKLTIWRIFLLYELPIRDQVYATHIFDGHMTQGTIVSLNSLHSFPELELFKQYNREHGIFDSPLVALCLSWLRQDRDRERKRKRGDLEAPLESTGKAITRWDELSEDMKKYGDRYYNYWKT</sequence>
<keyword evidence="5" id="KW-1185">Reference proteome</keyword>
<dbReference type="GO" id="GO:0005524">
    <property type="term" value="F:ATP binding"/>
    <property type="evidence" value="ECO:0007669"/>
    <property type="project" value="UniProtKB-KW"/>
</dbReference>
<accession>A0A433R008</accession>
<gene>
    <name evidence="4" type="ORF">BC938DRAFT_471637</name>
</gene>
<dbReference type="SMART" id="SM00382">
    <property type="entry name" value="AAA"/>
    <property type="match status" value="1"/>
</dbReference>
<organism evidence="4 5">
    <name type="scientific">Jimgerdemannia flammicorona</name>
    <dbReference type="NCBI Taxonomy" id="994334"/>
    <lineage>
        <taxon>Eukaryota</taxon>
        <taxon>Fungi</taxon>
        <taxon>Fungi incertae sedis</taxon>
        <taxon>Mucoromycota</taxon>
        <taxon>Mucoromycotina</taxon>
        <taxon>Endogonomycetes</taxon>
        <taxon>Endogonales</taxon>
        <taxon>Endogonaceae</taxon>
        <taxon>Jimgerdemannia</taxon>
    </lineage>
</organism>
<dbReference type="PANTHER" id="PTHR43158">
    <property type="entry name" value="SKFA PEPTIDE EXPORT ATP-BINDING PROTEIN SKFE"/>
    <property type="match status" value="1"/>
</dbReference>
<protein>
    <recommendedName>
        <fullName evidence="3">ABC transporter domain-containing protein</fullName>
    </recommendedName>
</protein>
<comment type="caution">
    <text evidence="4">The sequence shown here is derived from an EMBL/GenBank/DDBJ whole genome shotgun (WGS) entry which is preliminary data.</text>
</comment>
<evidence type="ECO:0000256" key="2">
    <source>
        <dbReference type="ARBA" id="ARBA00022840"/>
    </source>
</evidence>
<dbReference type="EMBL" id="RBNJ01000120">
    <property type="protein sequence ID" value="RUS35354.1"/>
    <property type="molecule type" value="Genomic_DNA"/>
</dbReference>
<dbReference type="Pfam" id="PF00005">
    <property type="entry name" value="ABC_tran"/>
    <property type="match status" value="1"/>
</dbReference>
<name>A0A433R008_9FUNG</name>
<dbReference type="Gene3D" id="3.40.50.300">
    <property type="entry name" value="P-loop containing nucleotide triphosphate hydrolases"/>
    <property type="match status" value="1"/>
</dbReference>
<keyword evidence="1" id="KW-0547">Nucleotide-binding</keyword>
<proteinExistence type="predicted"/>
<keyword evidence="2" id="KW-0067">ATP-binding</keyword>
<reference evidence="4 5" key="1">
    <citation type="journal article" date="2018" name="New Phytol.">
        <title>Phylogenomics of Endogonaceae and evolution of mycorrhizas within Mucoromycota.</title>
        <authorList>
            <person name="Chang Y."/>
            <person name="Desiro A."/>
            <person name="Na H."/>
            <person name="Sandor L."/>
            <person name="Lipzen A."/>
            <person name="Clum A."/>
            <person name="Barry K."/>
            <person name="Grigoriev I.V."/>
            <person name="Martin F.M."/>
            <person name="Stajich J.E."/>
            <person name="Smith M.E."/>
            <person name="Bonito G."/>
            <person name="Spatafora J.W."/>
        </authorList>
    </citation>
    <scope>NUCLEOTIDE SEQUENCE [LARGE SCALE GENOMIC DNA]</scope>
    <source>
        <strain evidence="4 5">AD002</strain>
    </source>
</reference>
<dbReference type="InterPro" id="IPR003593">
    <property type="entry name" value="AAA+_ATPase"/>
</dbReference>
<dbReference type="InterPro" id="IPR027417">
    <property type="entry name" value="P-loop_NTPase"/>
</dbReference>
<evidence type="ECO:0000313" key="5">
    <source>
        <dbReference type="Proteomes" id="UP000274822"/>
    </source>
</evidence>
<dbReference type="Proteomes" id="UP000274822">
    <property type="component" value="Unassembled WGS sequence"/>
</dbReference>
<feature type="domain" description="ABC transporter" evidence="3">
    <location>
        <begin position="18"/>
        <end position="239"/>
    </location>
</feature>
<evidence type="ECO:0000313" key="4">
    <source>
        <dbReference type="EMBL" id="RUS35354.1"/>
    </source>
</evidence>
<dbReference type="AlphaFoldDB" id="A0A433R008"/>